<dbReference type="EnsemblPlants" id="AVESA.00010b.r2.4AG0590530.1">
    <property type="protein sequence ID" value="AVESA.00010b.r2.4AG0590530.1.CDS"/>
    <property type="gene ID" value="AVESA.00010b.r2.4AG0590530"/>
</dbReference>
<reference evidence="1" key="2">
    <citation type="submission" date="2025-09" db="UniProtKB">
        <authorList>
            <consortium name="EnsemblPlants"/>
        </authorList>
    </citation>
    <scope>IDENTIFICATION</scope>
</reference>
<name>A0ACD5WB24_AVESA</name>
<protein>
    <submittedName>
        <fullName evidence="1">Uncharacterized protein</fullName>
    </submittedName>
</protein>
<dbReference type="Proteomes" id="UP001732700">
    <property type="component" value="Chromosome 4A"/>
</dbReference>
<reference evidence="1" key="1">
    <citation type="submission" date="2021-05" db="EMBL/GenBank/DDBJ databases">
        <authorList>
            <person name="Scholz U."/>
            <person name="Mascher M."/>
            <person name="Fiebig A."/>
        </authorList>
    </citation>
    <scope>NUCLEOTIDE SEQUENCE [LARGE SCALE GENOMIC DNA]</scope>
</reference>
<keyword evidence="2" id="KW-1185">Reference proteome</keyword>
<proteinExistence type="predicted"/>
<accession>A0ACD5WB24</accession>
<evidence type="ECO:0000313" key="1">
    <source>
        <dbReference type="EnsemblPlants" id="AVESA.00010b.r2.4AG0590530.1.CDS"/>
    </source>
</evidence>
<sequence>MATAAAVAEAAGAGMEAPIAAFAVAKGGVVLKHIYLNGPPTEEARRGRDGDPEEEDPPVLLGRHPDCHILLDHPSISRRHLEVRCKRRQRRITVTDLSSVHGTRVSGQRIPPNTLVELVAGDTLQLGASKREYRLHWLSLSEAFETEDLLPPLVEEDKEDSHTHQDARNQLVPTQREPTDTETHQEPSHQIVSEQTEFWAKEIPSAPPLPESAHSNSLKESSLSYCYENKEGVVEEKIVTENSVTESVGSSTIQAAGTPVQSDKQNVSGTMPRKAKLKSVKSLCIDTGRRSRTLSYSYQKEEAQYENLVCSQNCKGECAACMVLFDNSDVKEAVKKENMIEPEKGHMNPHVLDSITIQGNQEVPIPLNLEHSDKENSVPDFAKETEQHDIFSENTIPQDSFDAKLQMRPETPDSVSPLVFKFGTFTSQIQQLDSTVHMESYEAVPENPFTHDIAGGNTNNQQEMKHDGLSHLQLDAGLPNKEKMSQNKIAVEDCELEGTIFGSMLVNFDIEGKGTEEKEESSLMDKENTTPLVSGNIIYESSQLMLKPTSSQELMDSISPLNLEYDNFSDSENSVLNIGKKMKSNELTSENCIPLMSVETEFMLMSDQDFENDIILEKENSVLAPGKYDAAISPGKQGDLFPDENAAPASRDLKPIAGMVLGSRMDSSVSAEYTSNRSIHQRECSELSSEYDAISPGKQGEVFPDENMAPASRDLKPIAGMVLGSRMDSSVSAEYTSNRSIHQRVCSELSSEYDAISPGKQGDLFPDENVAPASRELKPIAGMVLGSRMDSSVSAEYTSNRSIHQRECSELSSEYDATSPIRQQDIFPDKENVTPASRGPKSIGREVLGSRMVSSVSAEYTPNRSIDKRKCNGLSSKSNGFHTVDDEVFYSDKENLTPVSTGGMKVRRCLPKNLFQVDADQDQEAFCSDKENSTPVSSVAQKTRDMSENRAWIESAITKKRVEDRLPFQTLLSNSPLRPTSSFDCTQANARATDFSIRLEDELNSYAHKNQESDRVEEGIKVWTMVADTDCLLDDESRKSIMLLKGIKGTHLIIPRIVIRELDCMKQREGLFKRSTKATSILQWIEDCMENESWWIHVQSSSEMLPVAPTPPATPTETQRQGEEKEAAAAPGTFNTMLSLFSPRGFTEIFSPRSFADIVSPKTEDRVLDCALLFNKLRGSQNMVILSNSVALKIKAMSEGLLCEGAKEFRETLMNPCSGRFMWLASVPRGAAWSRLDEVALAENYYNSHHHHHREARRNVVPRPAEAPRGLKLILLHNSSSLCAHAGDQLRRQEDATDSSTASGCSS</sequence>
<organism evidence="1 2">
    <name type="scientific">Avena sativa</name>
    <name type="common">Oat</name>
    <dbReference type="NCBI Taxonomy" id="4498"/>
    <lineage>
        <taxon>Eukaryota</taxon>
        <taxon>Viridiplantae</taxon>
        <taxon>Streptophyta</taxon>
        <taxon>Embryophyta</taxon>
        <taxon>Tracheophyta</taxon>
        <taxon>Spermatophyta</taxon>
        <taxon>Magnoliopsida</taxon>
        <taxon>Liliopsida</taxon>
        <taxon>Poales</taxon>
        <taxon>Poaceae</taxon>
        <taxon>BOP clade</taxon>
        <taxon>Pooideae</taxon>
        <taxon>Poodae</taxon>
        <taxon>Poeae</taxon>
        <taxon>Poeae Chloroplast Group 1 (Aveneae type)</taxon>
        <taxon>Aveninae</taxon>
        <taxon>Avena</taxon>
    </lineage>
</organism>
<evidence type="ECO:0000313" key="2">
    <source>
        <dbReference type="Proteomes" id="UP001732700"/>
    </source>
</evidence>